<evidence type="ECO:0000256" key="1">
    <source>
        <dbReference type="ARBA" id="ARBA00004123"/>
    </source>
</evidence>
<dbReference type="GO" id="GO:0005634">
    <property type="term" value="C:nucleus"/>
    <property type="evidence" value="ECO:0007669"/>
    <property type="project" value="UniProtKB-SubCell"/>
</dbReference>
<dbReference type="AlphaFoldDB" id="A0A8J2SPJ0"/>
<dbReference type="SUPFAM" id="SSF52799">
    <property type="entry name" value="(Phosphotyrosine protein) phosphatases II"/>
    <property type="match status" value="1"/>
</dbReference>
<evidence type="ECO:0000256" key="5">
    <source>
        <dbReference type="ARBA" id="ARBA00022763"/>
    </source>
</evidence>
<dbReference type="Pfam" id="PF00782">
    <property type="entry name" value="DSPc"/>
    <property type="match status" value="1"/>
</dbReference>
<evidence type="ECO:0000259" key="15">
    <source>
        <dbReference type="PROSITE" id="PS50056"/>
    </source>
</evidence>
<keyword evidence="7" id="KW-0347">Helicase</keyword>
<feature type="region of interest" description="Disordered" evidence="14">
    <location>
        <begin position="690"/>
        <end position="712"/>
    </location>
</feature>
<evidence type="ECO:0000313" key="17">
    <source>
        <dbReference type="Proteomes" id="UP000789595"/>
    </source>
</evidence>
<dbReference type="InterPro" id="IPR006164">
    <property type="entry name" value="DNA_bd_Ku70/Ku80"/>
</dbReference>
<comment type="caution">
    <text evidence="16">The sequence shown here is derived from an EMBL/GenBank/DDBJ whole genome shotgun (WGS) entry which is preliminary data.</text>
</comment>
<dbReference type="GO" id="GO:0005737">
    <property type="term" value="C:cytoplasm"/>
    <property type="evidence" value="ECO:0007669"/>
    <property type="project" value="TreeGrafter"/>
</dbReference>
<dbReference type="GO" id="GO:0006310">
    <property type="term" value="P:DNA recombination"/>
    <property type="evidence" value="ECO:0007669"/>
    <property type="project" value="UniProtKB-KW"/>
</dbReference>
<keyword evidence="17" id="KW-1185">Reference proteome</keyword>
<accession>A0A8J2SPJ0</accession>
<dbReference type="GO" id="GO:0003677">
    <property type="term" value="F:DNA binding"/>
    <property type="evidence" value="ECO:0007669"/>
    <property type="project" value="UniProtKB-KW"/>
</dbReference>
<dbReference type="OrthoDB" id="10252009at2759"/>
<feature type="compositionally biased region" description="Basic and acidic residues" evidence="14">
    <location>
        <begin position="690"/>
        <end position="699"/>
    </location>
</feature>
<comment type="similarity">
    <text evidence="2">Belongs to the protein-tyrosine phosphatase family. Non-receptor class dual specificity subfamily.</text>
</comment>
<evidence type="ECO:0000256" key="13">
    <source>
        <dbReference type="ARBA" id="ARBA00023242"/>
    </source>
</evidence>
<feature type="non-terminal residue" evidence="16">
    <location>
        <position position="803"/>
    </location>
</feature>
<evidence type="ECO:0000256" key="10">
    <source>
        <dbReference type="ARBA" id="ARBA00023125"/>
    </source>
</evidence>
<keyword evidence="11" id="KW-0233">DNA recombination</keyword>
<dbReference type="GO" id="GO:0005524">
    <property type="term" value="F:ATP binding"/>
    <property type="evidence" value="ECO:0007669"/>
    <property type="project" value="UniProtKB-KW"/>
</dbReference>
<dbReference type="InterPro" id="IPR000387">
    <property type="entry name" value="Tyr_Pase_dom"/>
</dbReference>
<keyword evidence="12" id="KW-0234">DNA repair</keyword>
<dbReference type="InterPro" id="IPR020422">
    <property type="entry name" value="TYR_PHOSPHATASE_DUAL_dom"/>
</dbReference>
<dbReference type="CDD" id="cd14498">
    <property type="entry name" value="DSP"/>
    <property type="match status" value="1"/>
</dbReference>
<keyword evidence="8" id="KW-0067">ATP-binding</keyword>
<keyword evidence="13" id="KW-0539">Nucleus</keyword>
<dbReference type="EC" id="3.1.3.48" evidence="3"/>
<proteinExistence type="inferred from homology"/>
<keyword evidence="4" id="KW-0547">Nucleotide-binding</keyword>
<dbReference type="Proteomes" id="UP000789595">
    <property type="component" value="Unassembled WGS sequence"/>
</dbReference>
<evidence type="ECO:0000256" key="3">
    <source>
        <dbReference type="ARBA" id="ARBA00013064"/>
    </source>
</evidence>
<dbReference type="InterPro" id="IPR036465">
    <property type="entry name" value="vWFA_dom_sf"/>
</dbReference>
<reference evidence="16" key="1">
    <citation type="submission" date="2021-11" db="EMBL/GenBank/DDBJ databases">
        <authorList>
            <consortium name="Genoscope - CEA"/>
            <person name="William W."/>
        </authorList>
    </citation>
    <scope>NUCLEOTIDE SEQUENCE</scope>
</reference>
<keyword evidence="9" id="KW-0904">Protein phosphatase</keyword>
<keyword evidence="10" id="KW-0238">DNA-binding</keyword>
<evidence type="ECO:0000256" key="7">
    <source>
        <dbReference type="ARBA" id="ARBA00022806"/>
    </source>
</evidence>
<dbReference type="GO" id="GO:0006303">
    <property type="term" value="P:double-strand break repair via nonhomologous end joining"/>
    <property type="evidence" value="ECO:0007669"/>
    <property type="project" value="InterPro"/>
</dbReference>
<evidence type="ECO:0000256" key="2">
    <source>
        <dbReference type="ARBA" id="ARBA00008601"/>
    </source>
</evidence>
<dbReference type="SUPFAM" id="SSF100939">
    <property type="entry name" value="SPOC domain-like"/>
    <property type="match status" value="1"/>
</dbReference>
<dbReference type="InterPro" id="IPR000340">
    <property type="entry name" value="Dual-sp_phosphatase_cat-dom"/>
</dbReference>
<feature type="domain" description="Tyrosine specific protein phosphatases" evidence="15">
    <location>
        <begin position="66"/>
        <end position="129"/>
    </location>
</feature>
<dbReference type="PANTHER" id="PTHR10159">
    <property type="entry name" value="DUAL SPECIFICITY PROTEIN PHOSPHATASE"/>
    <property type="match status" value="1"/>
</dbReference>
<dbReference type="PROSITE" id="PS50056">
    <property type="entry name" value="TYR_PHOSPHATASE_2"/>
    <property type="match status" value="1"/>
</dbReference>
<dbReference type="Gene3D" id="3.90.190.10">
    <property type="entry name" value="Protein tyrosine phosphatase superfamily"/>
    <property type="match status" value="1"/>
</dbReference>
<evidence type="ECO:0000256" key="4">
    <source>
        <dbReference type="ARBA" id="ARBA00022741"/>
    </source>
</evidence>
<dbReference type="InterPro" id="IPR016194">
    <property type="entry name" value="SPOC-like_C_dom_sf"/>
</dbReference>
<name>A0A8J2SPJ0_9STRA</name>
<dbReference type="Pfam" id="PF02735">
    <property type="entry name" value="Ku"/>
    <property type="match status" value="1"/>
</dbReference>
<dbReference type="GO" id="GO:0004725">
    <property type="term" value="F:protein tyrosine phosphatase activity"/>
    <property type="evidence" value="ECO:0007669"/>
    <property type="project" value="UniProtKB-EC"/>
</dbReference>
<comment type="subcellular location">
    <subcellularLocation>
        <location evidence="1">Nucleus</location>
    </subcellularLocation>
</comment>
<dbReference type="Gene3D" id="3.40.50.410">
    <property type="entry name" value="von Willebrand factor, type A domain"/>
    <property type="match status" value="1"/>
</dbReference>
<evidence type="ECO:0000313" key="16">
    <source>
        <dbReference type="EMBL" id="CAH0371402.1"/>
    </source>
</evidence>
<gene>
    <name evidence="16" type="ORF">PECAL_3P13420</name>
</gene>
<evidence type="ECO:0000256" key="8">
    <source>
        <dbReference type="ARBA" id="ARBA00022840"/>
    </source>
</evidence>
<sequence>HPSTNAKLFVGNQTAARNVQLLEAESIYRIVNCQELTSCNFFEGDARFQYRRFPVSRWRTEVNTDEDILRFFEEGCHAWIAANLDEGRNVLIHCLAGAHRAGTTGVSFMMREGRYNADTAIRLAKALRPVIDPFGSLLELLERLERAYAASGRAALSPTSWEHERPQCTAPKTNKMADKRAYCLGVDARATRGPAGATVKRCACEVAQYMLFGRANAPAKTTEASVYAFNCKESDNDLHTDDNELGLNVVKLLRMEKTGAPGIIKTVSSEEWPMHDDDCAGIVDCVGAMVAEAQKRIGTKKVNKRVVLITDDSSCALWTTDEDAARAKDDFKGMVERLVSQVSFGLCVVIVETDQEKTPEALEGAKLLKKACGVATKKGPVSGFFVKGSADDIALLTQEACGRLEACKVRIQKPMELKLAPGLTCYVTSQPLAEESKQLALKQQTREAGNTIATTREYVRTDKDDADPFDADELVKAYYYGGEYVQCPPDVLKHANEDDDEYGAVVLGCYDEALGSPWSCGDAGGASGNRAQLLRATGERNKVLLAAFARSLRDQKQVAVISFKLTKKSANWRLACLQPALEASALVLTPLPYQDDVKPTPRIRQADIPEDLQSAVDRWCDAHTLSTKDVSKIRRCDDPVVLNLQDLACVRAVEGDDEAFQARKKARFERLKAPVADEADEHWRHTLKAWREKSEKSSREQPGPTQPSLNQADDIEMNVEEVPAPPVQRAEVTLRKRHALQDFDAHWAVADDDARRSVLREDLRAVILALARDAEVSDAYVREGLGCLNRLRAVCGPCLRPSF</sequence>
<evidence type="ECO:0000256" key="12">
    <source>
        <dbReference type="ARBA" id="ARBA00023204"/>
    </source>
</evidence>
<protein>
    <recommendedName>
        <fullName evidence="3">protein-tyrosine-phosphatase</fullName>
        <ecNumber evidence="3">3.1.3.48</ecNumber>
    </recommendedName>
</protein>
<dbReference type="GO" id="GO:0043409">
    <property type="term" value="P:negative regulation of MAPK cascade"/>
    <property type="evidence" value="ECO:0007669"/>
    <property type="project" value="TreeGrafter"/>
</dbReference>
<dbReference type="GO" id="GO:0004386">
    <property type="term" value="F:helicase activity"/>
    <property type="evidence" value="ECO:0007669"/>
    <property type="project" value="UniProtKB-KW"/>
</dbReference>
<keyword evidence="5" id="KW-0227">DNA damage</keyword>
<dbReference type="EMBL" id="CAKKNE010000003">
    <property type="protein sequence ID" value="CAH0371402.1"/>
    <property type="molecule type" value="Genomic_DNA"/>
</dbReference>
<evidence type="ECO:0000256" key="9">
    <source>
        <dbReference type="ARBA" id="ARBA00022912"/>
    </source>
</evidence>
<dbReference type="InterPro" id="IPR029021">
    <property type="entry name" value="Prot-tyrosine_phosphatase-like"/>
</dbReference>
<evidence type="ECO:0000256" key="6">
    <source>
        <dbReference type="ARBA" id="ARBA00022801"/>
    </source>
</evidence>
<organism evidence="16 17">
    <name type="scientific">Pelagomonas calceolata</name>
    <dbReference type="NCBI Taxonomy" id="35677"/>
    <lineage>
        <taxon>Eukaryota</taxon>
        <taxon>Sar</taxon>
        <taxon>Stramenopiles</taxon>
        <taxon>Ochrophyta</taxon>
        <taxon>Pelagophyceae</taxon>
        <taxon>Pelagomonadales</taxon>
        <taxon>Pelagomonadaceae</taxon>
        <taxon>Pelagomonas</taxon>
    </lineage>
</organism>
<evidence type="ECO:0000256" key="14">
    <source>
        <dbReference type="SAM" id="MobiDB-lite"/>
    </source>
</evidence>
<keyword evidence="6" id="KW-0378">Hydrolase</keyword>
<dbReference type="Gene3D" id="2.40.290.10">
    <property type="match status" value="1"/>
</dbReference>
<evidence type="ECO:0000256" key="11">
    <source>
        <dbReference type="ARBA" id="ARBA00023172"/>
    </source>
</evidence>
<dbReference type="PANTHER" id="PTHR10159:SF519">
    <property type="entry name" value="DUAL SPECIFICITY PROTEIN PHOSPHATASE MPK3"/>
    <property type="match status" value="1"/>
</dbReference>
<dbReference type="SMART" id="SM00195">
    <property type="entry name" value="DSPc"/>
    <property type="match status" value="1"/>
</dbReference>